<proteinExistence type="predicted"/>
<protein>
    <submittedName>
        <fullName evidence="1">Uncharacterized protein</fullName>
    </submittedName>
</protein>
<evidence type="ECO:0000313" key="2">
    <source>
        <dbReference type="Proteomes" id="UP000240493"/>
    </source>
</evidence>
<dbReference type="AlphaFoldDB" id="A0A2T3YRT8"/>
<evidence type="ECO:0000313" key="1">
    <source>
        <dbReference type="EMBL" id="PTB35290.1"/>
    </source>
</evidence>
<organism evidence="1 2">
    <name type="scientific">Trichoderma asperellum (strain ATCC 204424 / CBS 433.97 / NBRC 101777)</name>
    <dbReference type="NCBI Taxonomy" id="1042311"/>
    <lineage>
        <taxon>Eukaryota</taxon>
        <taxon>Fungi</taxon>
        <taxon>Dikarya</taxon>
        <taxon>Ascomycota</taxon>
        <taxon>Pezizomycotina</taxon>
        <taxon>Sordariomycetes</taxon>
        <taxon>Hypocreomycetidae</taxon>
        <taxon>Hypocreales</taxon>
        <taxon>Hypocreaceae</taxon>
        <taxon>Trichoderma</taxon>
    </lineage>
</organism>
<keyword evidence="2" id="KW-1185">Reference proteome</keyword>
<reference evidence="1 2" key="1">
    <citation type="submission" date="2016-07" db="EMBL/GenBank/DDBJ databases">
        <title>Multiple horizontal gene transfer events from other fungi enriched the ability of initially mycotrophic Trichoderma (Ascomycota) to feed on dead plant biomass.</title>
        <authorList>
            <consortium name="DOE Joint Genome Institute"/>
            <person name="Aerts A."/>
            <person name="Atanasova L."/>
            <person name="Chenthamara K."/>
            <person name="Zhang J."/>
            <person name="Grujic M."/>
            <person name="Henrissat B."/>
            <person name="Kuo A."/>
            <person name="Salamov A."/>
            <person name="Lipzen A."/>
            <person name="Labutti K."/>
            <person name="Barry K."/>
            <person name="Miao Y."/>
            <person name="Rahimi M.J."/>
            <person name="Shen Q."/>
            <person name="Grigoriev I.V."/>
            <person name="Kubicek C.P."/>
            <person name="Druzhinina I.S."/>
        </authorList>
    </citation>
    <scope>NUCLEOTIDE SEQUENCE [LARGE SCALE GENOMIC DNA]</scope>
    <source>
        <strain evidence="1 2">CBS 433.97</strain>
    </source>
</reference>
<dbReference type="Proteomes" id="UP000240493">
    <property type="component" value="Unassembled WGS sequence"/>
</dbReference>
<accession>A0A2T3YRT8</accession>
<name>A0A2T3YRT8_TRIA4</name>
<sequence length="137" mass="15483">MLQLRAVPTIQRLVLYALRRLDRLDASAFKQVRHLDLQLSLSTVTFFFFFPSLELPGLGTRSRNSRFVRDSQHFTGRGGVDEPSIGLLRTINLPPLPIFCCASSSATVLKIAHSHSHRYPSSFLYTSQAPQAWPTLR</sequence>
<gene>
    <name evidence="1" type="ORF">M441DRAFT_331818</name>
</gene>
<dbReference type="EMBL" id="KZ679277">
    <property type="protein sequence ID" value="PTB35290.1"/>
    <property type="molecule type" value="Genomic_DNA"/>
</dbReference>